<organism evidence="1">
    <name type="scientific">Zea mays</name>
    <name type="common">Maize</name>
    <dbReference type="NCBI Taxonomy" id="4577"/>
    <lineage>
        <taxon>Eukaryota</taxon>
        <taxon>Viridiplantae</taxon>
        <taxon>Streptophyta</taxon>
        <taxon>Embryophyta</taxon>
        <taxon>Tracheophyta</taxon>
        <taxon>Spermatophyta</taxon>
        <taxon>Magnoliopsida</taxon>
        <taxon>Liliopsida</taxon>
        <taxon>Poales</taxon>
        <taxon>Poaceae</taxon>
        <taxon>PACMAD clade</taxon>
        <taxon>Panicoideae</taxon>
        <taxon>Andropogonodae</taxon>
        <taxon>Andropogoneae</taxon>
        <taxon>Tripsacinae</taxon>
        <taxon>Zea</taxon>
    </lineage>
</organism>
<evidence type="ECO:0000313" key="1">
    <source>
        <dbReference type="EMBL" id="ACN34868.1"/>
    </source>
</evidence>
<accession>C0PI52</accession>
<name>C0PI52_MAIZE</name>
<sequence>MSIYWEKSSNLCCCSLLISVCVGNPFKMKHLTVARVGAQERTERKVESNRPISRRGVCDLASSGYRR</sequence>
<reference evidence="1" key="1">
    <citation type="journal article" date="2009" name="PLoS Genet.">
        <title>Sequencing, mapping, and analysis of 27,455 maize full-length cDNAs.</title>
        <authorList>
            <person name="Soderlund C."/>
            <person name="Descour A."/>
            <person name="Kudrna D."/>
            <person name="Bomhoff M."/>
            <person name="Boyd L."/>
            <person name="Currie J."/>
            <person name="Angelova A."/>
            <person name="Collura K."/>
            <person name="Wissotski M."/>
            <person name="Ashley E."/>
            <person name="Morrow D."/>
            <person name="Fernandes J."/>
            <person name="Walbot V."/>
            <person name="Yu Y."/>
        </authorList>
    </citation>
    <scope>NUCLEOTIDE SEQUENCE</scope>
    <source>
        <strain evidence="1">B73</strain>
    </source>
</reference>
<dbReference type="AlphaFoldDB" id="C0PI52"/>
<dbReference type="EMBL" id="BT067971">
    <property type="protein sequence ID" value="ACN34868.1"/>
    <property type="molecule type" value="mRNA"/>
</dbReference>
<protein>
    <submittedName>
        <fullName evidence="1">Uncharacterized protein</fullName>
    </submittedName>
</protein>
<proteinExistence type="evidence at transcript level"/>